<dbReference type="AlphaFoldDB" id="A0A517NF80"/>
<gene>
    <name evidence="3" type="ORF">K227x_41910</name>
</gene>
<feature type="signal peptide" evidence="2">
    <location>
        <begin position="1"/>
        <end position="25"/>
    </location>
</feature>
<sequence precursor="true">MFPQICRRLRRAALATIIAGTTVFAAPTHAGQFDCGSDFVPIAVEIEAPTSPLVNSPATAKRLVESASLARTTEPLQQDEELCGWVEQAQTVRPQQALNSPVQVPAFAGGWGTHDSGPIQWRLVPDQIAGAAGGSSANDSAGTVLLGEVAPRPAKMVQADQHAAARNVQAQSGFSTSALASTVVAATGVRVQQFAEPFALVGPYWQSSLASIDQLQSLYSGLVAHAESEQRSYEKAIAVAISKVALEEPIDASVVDAKVAVSQPQETESESTSTSTSTSTLAKRSPDPTSIAAAAPSIQVSPINPLVGGSGLIATIQDEPYMAYDLAPRDQKVWTSFAYSSRPFCVRSPSDLMADAIMWDAIENGSNDVEVVDLDAADAPVAQVESIGSGLADSNLLKSGLVDSLAAWVRSSPDCLLDEWVGHVAAFVDSPVIGDAVIGDVVQPAAIGGSIAAALGSTSDAAGVAIEALAVRMPKPQASPSKTGVKLLARAELDESDEFGKSILVDNAIGADQASDVEVSIATAPSSQEVR</sequence>
<dbReference type="Proteomes" id="UP000318538">
    <property type="component" value="Chromosome"/>
</dbReference>
<reference evidence="3 4" key="1">
    <citation type="submission" date="2019-02" db="EMBL/GenBank/DDBJ databases">
        <title>Deep-cultivation of Planctomycetes and their phenomic and genomic characterization uncovers novel biology.</title>
        <authorList>
            <person name="Wiegand S."/>
            <person name="Jogler M."/>
            <person name="Boedeker C."/>
            <person name="Pinto D."/>
            <person name="Vollmers J."/>
            <person name="Rivas-Marin E."/>
            <person name="Kohn T."/>
            <person name="Peeters S.H."/>
            <person name="Heuer A."/>
            <person name="Rast P."/>
            <person name="Oberbeckmann S."/>
            <person name="Bunk B."/>
            <person name="Jeske O."/>
            <person name="Meyerdierks A."/>
            <person name="Storesund J.E."/>
            <person name="Kallscheuer N."/>
            <person name="Luecker S."/>
            <person name="Lage O.M."/>
            <person name="Pohl T."/>
            <person name="Merkel B.J."/>
            <person name="Hornburger P."/>
            <person name="Mueller R.-W."/>
            <person name="Bruemmer F."/>
            <person name="Labrenz M."/>
            <person name="Spormann A.M."/>
            <person name="Op den Camp H."/>
            <person name="Overmann J."/>
            <person name="Amann R."/>
            <person name="Jetten M.S.M."/>
            <person name="Mascher T."/>
            <person name="Medema M.H."/>
            <person name="Devos D.P."/>
            <person name="Kaster A.-K."/>
            <person name="Ovreas L."/>
            <person name="Rohde M."/>
            <person name="Galperin M.Y."/>
            <person name="Jogler C."/>
        </authorList>
    </citation>
    <scope>NUCLEOTIDE SEQUENCE [LARGE SCALE GENOMIC DNA]</scope>
    <source>
        <strain evidence="3 4">K22_7</strain>
    </source>
</reference>
<name>A0A517NF80_9BACT</name>
<evidence type="ECO:0000313" key="4">
    <source>
        <dbReference type="Proteomes" id="UP000318538"/>
    </source>
</evidence>
<evidence type="ECO:0000313" key="3">
    <source>
        <dbReference type="EMBL" id="QDT05786.1"/>
    </source>
</evidence>
<dbReference type="OrthoDB" id="292243at2"/>
<evidence type="ECO:0008006" key="5">
    <source>
        <dbReference type="Google" id="ProtNLM"/>
    </source>
</evidence>
<proteinExistence type="predicted"/>
<feature type="chain" id="PRO_5021766372" description="Secreted protein" evidence="2">
    <location>
        <begin position="26"/>
        <end position="531"/>
    </location>
</feature>
<organism evidence="3 4">
    <name type="scientific">Rubripirellula lacrimiformis</name>
    <dbReference type="NCBI Taxonomy" id="1930273"/>
    <lineage>
        <taxon>Bacteria</taxon>
        <taxon>Pseudomonadati</taxon>
        <taxon>Planctomycetota</taxon>
        <taxon>Planctomycetia</taxon>
        <taxon>Pirellulales</taxon>
        <taxon>Pirellulaceae</taxon>
        <taxon>Rubripirellula</taxon>
    </lineage>
</organism>
<protein>
    <recommendedName>
        <fullName evidence="5">Secreted protein</fullName>
    </recommendedName>
</protein>
<feature type="compositionally biased region" description="Low complexity" evidence="1">
    <location>
        <begin position="270"/>
        <end position="280"/>
    </location>
</feature>
<keyword evidence="2" id="KW-0732">Signal</keyword>
<feature type="region of interest" description="Disordered" evidence="1">
    <location>
        <begin position="261"/>
        <end position="289"/>
    </location>
</feature>
<dbReference type="RefSeq" id="WP_145172088.1">
    <property type="nucleotide sequence ID" value="NZ_CP036525.1"/>
</dbReference>
<evidence type="ECO:0000256" key="1">
    <source>
        <dbReference type="SAM" id="MobiDB-lite"/>
    </source>
</evidence>
<dbReference type="EMBL" id="CP036525">
    <property type="protein sequence ID" value="QDT05786.1"/>
    <property type="molecule type" value="Genomic_DNA"/>
</dbReference>
<accession>A0A517NF80</accession>
<evidence type="ECO:0000256" key="2">
    <source>
        <dbReference type="SAM" id="SignalP"/>
    </source>
</evidence>
<keyword evidence="4" id="KW-1185">Reference proteome</keyword>
<dbReference type="KEGG" id="rlc:K227x_41910"/>